<organism evidence="8 9">
    <name type="scientific">Actinomyces denticolens</name>
    <dbReference type="NCBI Taxonomy" id="52767"/>
    <lineage>
        <taxon>Bacteria</taxon>
        <taxon>Bacillati</taxon>
        <taxon>Actinomycetota</taxon>
        <taxon>Actinomycetes</taxon>
        <taxon>Actinomycetales</taxon>
        <taxon>Actinomycetaceae</taxon>
        <taxon>Actinomyces</taxon>
    </lineage>
</organism>
<comment type="catalytic activity">
    <reaction evidence="1">
        <text>Hydrolysis of terminal non-reducing beta-D-galactose residues in beta-D-galactosides.</text>
        <dbReference type="EC" id="3.2.1.23"/>
    </reaction>
</comment>
<dbReference type="InterPro" id="IPR014718">
    <property type="entry name" value="GH-type_carb-bd"/>
</dbReference>
<evidence type="ECO:0000256" key="2">
    <source>
        <dbReference type="ARBA" id="ARBA00007401"/>
    </source>
</evidence>
<keyword evidence="5" id="KW-0326">Glycosidase</keyword>
<comment type="similarity">
    <text evidence="2">Belongs to the glycosyl hydrolase 2 family.</text>
</comment>
<evidence type="ECO:0000256" key="5">
    <source>
        <dbReference type="ARBA" id="ARBA00023295"/>
    </source>
</evidence>
<evidence type="ECO:0000256" key="6">
    <source>
        <dbReference type="ARBA" id="ARBA00032230"/>
    </source>
</evidence>
<dbReference type="InterPro" id="IPR036156">
    <property type="entry name" value="Beta-gal/glucu_dom_sf"/>
</dbReference>
<evidence type="ECO:0000313" key="8">
    <source>
        <dbReference type="EMBL" id="SHI79119.1"/>
    </source>
</evidence>
<dbReference type="EC" id="3.2.1.23" evidence="3"/>
<dbReference type="InterPro" id="IPR006103">
    <property type="entry name" value="Glyco_hydro_2_cat"/>
</dbReference>
<dbReference type="InterPro" id="IPR013783">
    <property type="entry name" value="Ig-like_fold"/>
</dbReference>
<dbReference type="RefSeq" id="WP_073452478.1">
    <property type="nucleotide sequence ID" value="NZ_FQYL01000005.1"/>
</dbReference>
<dbReference type="EMBL" id="FQYL01000005">
    <property type="protein sequence ID" value="SHI79119.1"/>
    <property type="molecule type" value="Genomic_DNA"/>
</dbReference>
<sequence>MIIPRHYEDLGVLHENTLPARAYYIPASTPPDPSPWKRQDSDRFQLLSGTRWRFAYLPSIHDLAVPFWEGETALDAAPPAALDFAEVPVPSTWQHTGYDRHQYTNVRYPIPFDPPRVPQDNPCGAYLRDFEYAPSPEAPCAHLVLEGVDSCFYVWLNGAYIGYSQVSHATSEFDVTEHIRPGANRLAVLVLKWCDGTYMEDQDKFRTSGIFRDVYLLTRPRASLLDYAVTTSLGDGAGAASAAPATVEIRASYRGGPVPTRAVLTDRDGVKVASGALEPDAAAPPTGPVGAEAAGGQVDAPYTHRLRLEVPAPHPWTAEDPYLYTLTLLTPGEAITDRVGLREVSADGAVVRLNGRPITLRGVNRHDSDPVTGPAIDLAHMQRDLRLMKEHNINAVRSSHYPNDPRFYQLCDEYGLYVMSEADNESHGTQTRFLADPSWDNQVEHWNEPIADNPEWTGATVDRMRLCVHREKNRPSVIAWSAGNECAYGCTFETALAWVKGFDPTRLTHYESAFYRSSRRAYDYSDLDLYSRMYPGLDEVRAYLDSDPDKPFLLVEYCHAMGNGPGDLEDYWEIIRADERMCGGFVWEWCDHAVAAGTAPDGRPLFLYGGDSGEEVHDGNFCVDGLVSPDRVPHSGLAELKNVQRPARVVSYDAEAGVLTLRNELDHTDLAAYARVAYELTRDGEIVSSGDIPLTTPLPPHGEAALPLPLSIPDTGRCHLLVTYRLAHDEPLLAAGHELGFDEVALPGADRRHRAVAALDERPAPRGSVTATRSGARIDVAAPGLTCSFDTRTALPTSIRAGSAELLDRPAELIIWRAPTDNDRHIRAEWERAGYHWATARAEGLRVVEPSEEGRVVLSGEIAMVAPTLQPALRGTITWTIRGDGDIDLDLALRRTEGFPSLPRLGLRLLLPEAMDRVSYYGLGPGGAYVDKCRASRHGEFTAALSELHEDHIKPQENGSHADCDYVAVAGGGGGGGAVPGGRCPGLTVIGRSPFSFNASPYTAEELAARRHNTELVACGSTVLTLDAAMAGIGSNSCGPVLAERYQVAERDLALTLTLRPNCKENQR</sequence>
<dbReference type="Gene3D" id="2.60.40.10">
    <property type="entry name" value="Immunoglobulins"/>
    <property type="match status" value="2"/>
</dbReference>
<dbReference type="PANTHER" id="PTHR46323">
    <property type="entry name" value="BETA-GALACTOSIDASE"/>
    <property type="match status" value="1"/>
</dbReference>
<dbReference type="InterPro" id="IPR032312">
    <property type="entry name" value="LacZ_4"/>
</dbReference>
<dbReference type="InterPro" id="IPR006101">
    <property type="entry name" value="Glyco_hydro_2"/>
</dbReference>
<keyword evidence="9" id="KW-1185">Reference proteome</keyword>
<evidence type="ECO:0000256" key="3">
    <source>
        <dbReference type="ARBA" id="ARBA00012756"/>
    </source>
</evidence>
<evidence type="ECO:0000256" key="1">
    <source>
        <dbReference type="ARBA" id="ARBA00001412"/>
    </source>
</evidence>
<evidence type="ECO:0000259" key="7">
    <source>
        <dbReference type="SMART" id="SM01038"/>
    </source>
</evidence>
<dbReference type="SMART" id="SM01038">
    <property type="entry name" value="Bgal_small_N"/>
    <property type="match status" value="1"/>
</dbReference>
<evidence type="ECO:0000256" key="4">
    <source>
        <dbReference type="ARBA" id="ARBA00022801"/>
    </source>
</evidence>
<dbReference type="Pfam" id="PF02836">
    <property type="entry name" value="Glyco_hydro_2_C"/>
    <property type="match status" value="1"/>
</dbReference>
<dbReference type="Pfam" id="PF16353">
    <property type="entry name" value="LacZ_4"/>
    <property type="match status" value="1"/>
</dbReference>
<name>A0ABY1I8Y5_9ACTO</name>
<dbReference type="InterPro" id="IPR006104">
    <property type="entry name" value="Glyco_hydro_2_N"/>
</dbReference>
<evidence type="ECO:0000313" key="9">
    <source>
        <dbReference type="Proteomes" id="UP000184390"/>
    </source>
</evidence>
<dbReference type="SUPFAM" id="SSF49785">
    <property type="entry name" value="Galactose-binding domain-like"/>
    <property type="match status" value="1"/>
</dbReference>
<dbReference type="Gene3D" id="3.20.20.80">
    <property type="entry name" value="Glycosidases"/>
    <property type="match status" value="1"/>
</dbReference>
<comment type="caution">
    <text evidence="8">The sequence shown here is derived from an EMBL/GenBank/DDBJ whole genome shotgun (WGS) entry which is preliminary data.</text>
</comment>
<protein>
    <recommendedName>
        <fullName evidence="3">beta-galactosidase</fullName>
        <ecNumber evidence="3">3.2.1.23</ecNumber>
    </recommendedName>
    <alternativeName>
        <fullName evidence="6">Lactase</fullName>
    </alternativeName>
</protein>
<proteinExistence type="inferred from homology"/>
<reference evidence="8 9" key="1">
    <citation type="submission" date="2016-11" db="EMBL/GenBank/DDBJ databases">
        <authorList>
            <person name="Varghese N."/>
            <person name="Submissions S."/>
        </authorList>
    </citation>
    <scope>NUCLEOTIDE SEQUENCE [LARGE SCALE GENOMIC DNA]</scope>
    <source>
        <strain evidence="8 9">PA</strain>
    </source>
</reference>
<dbReference type="InterPro" id="IPR017853">
    <property type="entry name" value="GH"/>
</dbReference>
<dbReference type="InterPro" id="IPR023230">
    <property type="entry name" value="Glyco_hydro_2_CS"/>
</dbReference>
<dbReference type="InterPro" id="IPR004199">
    <property type="entry name" value="B-gal_small/dom_5"/>
</dbReference>
<dbReference type="Gene3D" id="2.60.120.260">
    <property type="entry name" value="Galactose-binding domain-like"/>
    <property type="match status" value="1"/>
</dbReference>
<dbReference type="Pfam" id="PF02837">
    <property type="entry name" value="Glyco_hydro_2_N"/>
    <property type="match status" value="1"/>
</dbReference>
<dbReference type="PROSITE" id="PS00719">
    <property type="entry name" value="GLYCOSYL_HYDROL_F2_1"/>
    <property type="match status" value="1"/>
</dbReference>
<dbReference type="Gene3D" id="2.70.98.10">
    <property type="match status" value="1"/>
</dbReference>
<feature type="domain" description="Beta galactosidase small chain/" evidence="7">
    <location>
        <begin position="779"/>
        <end position="1060"/>
    </location>
</feature>
<dbReference type="InterPro" id="IPR050347">
    <property type="entry name" value="Bact_Beta-galactosidase"/>
</dbReference>
<dbReference type="SUPFAM" id="SSF49303">
    <property type="entry name" value="beta-Galactosidase/glucuronidase domain"/>
    <property type="match status" value="2"/>
</dbReference>
<gene>
    <name evidence="8" type="ORF">SAMN05216246_10518</name>
</gene>
<dbReference type="Proteomes" id="UP000184390">
    <property type="component" value="Unassembled WGS sequence"/>
</dbReference>
<dbReference type="InterPro" id="IPR008979">
    <property type="entry name" value="Galactose-bd-like_sf"/>
</dbReference>
<dbReference type="InterPro" id="IPR011013">
    <property type="entry name" value="Gal_mutarotase_sf_dom"/>
</dbReference>
<dbReference type="PANTHER" id="PTHR46323:SF2">
    <property type="entry name" value="BETA-GALACTOSIDASE"/>
    <property type="match status" value="1"/>
</dbReference>
<keyword evidence="4" id="KW-0378">Hydrolase</keyword>
<dbReference type="Pfam" id="PF02929">
    <property type="entry name" value="Bgal_small_N"/>
    <property type="match status" value="1"/>
</dbReference>
<accession>A0ABY1I8Y5</accession>
<dbReference type="PRINTS" id="PR00132">
    <property type="entry name" value="GLHYDRLASE2"/>
</dbReference>
<dbReference type="SUPFAM" id="SSF51445">
    <property type="entry name" value="(Trans)glycosidases"/>
    <property type="match status" value="1"/>
</dbReference>
<dbReference type="SUPFAM" id="SSF74650">
    <property type="entry name" value="Galactose mutarotase-like"/>
    <property type="match status" value="1"/>
</dbReference>